<dbReference type="GO" id="GO:0005634">
    <property type="term" value="C:nucleus"/>
    <property type="evidence" value="ECO:0007669"/>
    <property type="project" value="UniProtKB-SubCell"/>
</dbReference>
<protein>
    <submittedName>
        <fullName evidence="10">Uncharacterized protein</fullName>
    </submittedName>
</protein>
<dbReference type="PANTHER" id="PTHR47999:SF24">
    <property type="entry name" value="TRANSCRIPTION FACTOR MYB90"/>
    <property type="match status" value="1"/>
</dbReference>
<feature type="domain" description="Myb-like" evidence="8">
    <location>
        <begin position="9"/>
        <end position="59"/>
    </location>
</feature>
<keyword evidence="6" id="KW-0804">Transcription</keyword>
<comment type="subcellular location">
    <subcellularLocation>
        <location evidence="1">Nucleus</location>
    </subcellularLocation>
</comment>
<dbReference type="SMART" id="SM00717">
    <property type="entry name" value="SANT"/>
    <property type="match status" value="1"/>
</dbReference>
<sequence length="201" mass="23127">MIKQRRNTSSVLRKGAWAAEEDMLLKKCIEKFGEGKWHLVPLRAGRTANDVKNYWNTHVRSRPKQQKEPLKDGEPSQYTMVTIIKPQPRTVSKSLSLYPYFTTIHDDTRNLITLSKDSVDYTSNKSPLLPSQTLSSDKINECLDELFDDREKEIEEEVGWSIGGLLEGEGLDVVEQEDDQNCLFDFSIDDVLMWDILDSNE</sequence>
<keyword evidence="3" id="KW-0805">Transcription regulation</keyword>
<dbReference type="Gene3D" id="1.10.10.60">
    <property type="entry name" value="Homeodomain-like"/>
    <property type="match status" value="1"/>
</dbReference>
<dbReference type="PANTHER" id="PTHR47999">
    <property type="entry name" value="TRANSCRIPTION FACTOR MYB8-RELATED-RELATED"/>
    <property type="match status" value="1"/>
</dbReference>
<organism evidence="10 11">
    <name type="scientific">Mikania micrantha</name>
    <name type="common">bitter vine</name>
    <dbReference type="NCBI Taxonomy" id="192012"/>
    <lineage>
        <taxon>Eukaryota</taxon>
        <taxon>Viridiplantae</taxon>
        <taxon>Streptophyta</taxon>
        <taxon>Embryophyta</taxon>
        <taxon>Tracheophyta</taxon>
        <taxon>Spermatophyta</taxon>
        <taxon>Magnoliopsida</taxon>
        <taxon>eudicotyledons</taxon>
        <taxon>Gunneridae</taxon>
        <taxon>Pentapetalae</taxon>
        <taxon>asterids</taxon>
        <taxon>campanulids</taxon>
        <taxon>Asterales</taxon>
        <taxon>Asteraceae</taxon>
        <taxon>Asteroideae</taxon>
        <taxon>Heliantheae alliance</taxon>
        <taxon>Eupatorieae</taxon>
        <taxon>Mikania</taxon>
    </lineage>
</organism>
<keyword evidence="7" id="KW-0539">Nucleus</keyword>
<dbReference type="SUPFAM" id="SSF46689">
    <property type="entry name" value="Homeodomain-like"/>
    <property type="match status" value="1"/>
</dbReference>
<dbReference type="PROSITE" id="PS50090">
    <property type="entry name" value="MYB_LIKE"/>
    <property type="match status" value="1"/>
</dbReference>
<comment type="caution">
    <text evidence="10">The sequence shown here is derived from an EMBL/GenBank/DDBJ whole genome shotgun (WGS) entry which is preliminary data.</text>
</comment>
<dbReference type="Proteomes" id="UP000326396">
    <property type="component" value="Linkage Group LG5"/>
</dbReference>
<evidence type="ECO:0000313" key="10">
    <source>
        <dbReference type="EMBL" id="KAD3640835.1"/>
    </source>
</evidence>
<dbReference type="InterPro" id="IPR009057">
    <property type="entry name" value="Homeodomain-like_sf"/>
</dbReference>
<evidence type="ECO:0000256" key="6">
    <source>
        <dbReference type="ARBA" id="ARBA00023163"/>
    </source>
</evidence>
<evidence type="ECO:0000256" key="4">
    <source>
        <dbReference type="ARBA" id="ARBA00023125"/>
    </source>
</evidence>
<evidence type="ECO:0000259" key="9">
    <source>
        <dbReference type="PROSITE" id="PS51294"/>
    </source>
</evidence>
<dbReference type="EMBL" id="SZYD01000015">
    <property type="protein sequence ID" value="KAD3640835.1"/>
    <property type="molecule type" value="Genomic_DNA"/>
</dbReference>
<feature type="domain" description="HTH myb-type" evidence="9">
    <location>
        <begin position="9"/>
        <end position="63"/>
    </location>
</feature>
<evidence type="ECO:0000313" key="11">
    <source>
        <dbReference type="Proteomes" id="UP000326396"/>
    </source>
</evidence>
<reference evidence="10 11" key="1">
    <citation type="submission" date="2019-05" db="EMBL/GenBank/DDBJ databases">
        <title>Mikania micrantha, genome provides insights into the molecular mechanism of rapid growth.</title>
        <authorList>
            <person name="Liu B."/>
        </authorList>
    </citation>
    <scope>NUCLEOTIDE SEQUENCE [LARGE SCALE GENOMIC DNA]</scope>
    <source>
        <strain evidence="10">NLD-2019</strain>
        <tissue evidence="10">Leaf</tissue>
    </source>
</reference>
<evidence type="ECO:0000256" key="5">
    <source>
        <dbReference type="ARBA" id="ARBA00023159"/>
    </source>
</evidence>
<dbReference type="AlphaFoldDB" id="A0A5N6MKI4"/>
<keyword evidence="4" id="KW-0238">DNA-binding</keyword>
<accession>A0A5N6MKI4</accession>
<gene>
    <name evidence="10" type="ORF">E3N88_30058</name>
</gene>
<keyword evidence="11" id="KW-1185">Reference proteome</keyword>
<dbReference type="CDD" id="cd00167">
    <property type="entry name" value="SANT"/>
    <property type="match status" value="1"/>
</dbReference>
<evidence type="ECO:0000256" key="3">
    <source>
        <dbReference type="ARBA" id="ARBA00023015"/>
    </source>
</evidence>
<evidence type="ECO:0000256" key="7">
    <source>
        <dbReference type="ARBA" id="ARBA00023242"/>
    </source>
</evidence>
<keyword evidence="5" id="KW-0010">Activator</keyword>
<dbReference type="GO" id="GO:0003677">
    <property type="term" value="F:DNA binding"/>
    <property type="evidence" value="ECO:0007669"/>
    <property type="project" value="UniProtKB-KW"/>
</dbReference>
<dbReference type="PROSITE" id="PS51294">
    <property type="entry name" value="HTH_MYB"/>
    <property type="match status" value="1"/>
</dbReference>
<dbReference type="InterPro" id="IPR017930">
    <property type="entry name" value="Myb_dom"/>
</dbReference>
<evidence type="ECO:0000259" key="8">
    <source>
        <dbReference type="PROSITE" id="PS50090"/>
    </source>
</evidence>
<evidence type="ECO:0000256" key="1">
    <source>
        <dbReference type="ARBA" id="ARBA00004123"/>
    </source>
</evidence>
<evidence type="ECO:0000256" key="2">
    <source>
        <dbReference type="ARBA" id="ARBA00022737"/>
    </source>
</evidence>
<dbReference type="Pfam" id="PF00249">
    <property type="entry name" value="Myb_DNA-binding"/>
    <property type="match status" value="1"/>
</dbReference>
<dbReference type="InterPro" id="IPR015495">
    <property type="entry name" value="Myb_TF_plants"/>
</dbReference>
<keyword evidence="2" id="KW-0677">Repeat</keyword>
<name>A0A5N6MKI4_9ASTR</name>
<dbReference type="InterPro" id="IPR001005">
    <property type="entry name" value="SANT/Myb"/>
</dbReference>
<dbReference type="OrthoDB" id="2143914at2759"/>
<proteinExistence type="predicted"/>